<dbReference type="Gene3D" id="1.20.1070.10">
    <property type="entry name" value="Rhodopsin 7-helix transmembrane proteins"/>
    <property type="match status" value="1"/>
</dbReference>
<keyword evidence="12 13" id="KW-0807">Transducer</keyword>
<dbReference type="GO" id="GO:0060326">
    <property type="term" value="P:cell chemotaxis"/>
    <property type="evidence" value="ECO:0007669"/>
    <property type="project" value="TreeGrafter"/>
</dbReference>
<keyword evidence="10 13" id="KW-0675">Receptor</keyword>
<keyword evidence="3" id="KW-1003">Cell membrane</keyword>
<keyword evidence="7 13" id="KW-0297">G-protein coupled receptor</keyword>
<name>A0AAD1T5D3_PELCU</name>
<keyword evidence="17" id="KW-1185">Reference proteome</keyword>
<dbReference type="PRINTS" id="PR00657">
    <property type="entry name" value="CCCHEMOKINER"/>
</dbReference>
<evidence type="ECO:0000256" key="3">
    <source>
        <dbReference type="ARBA" id="ARBA00022475"/>
    </source>
</evidence>
<dbReference type="InterPro" id="IPR017452">
    <property type="entry name" value="GPCR_Rhodpsn_7TM"/>
</dbReference>
<keyword evidence="8 14" id="KW-0472">Membrane</keyword>
<feature type="transmembrane region" description="Helical" evidence="14">
    <location>
        <begin position="85"/>
        <end position="103"/>
    </location>
</feature>
<dbReference type="PRINTS" id="PR00645">
    <property type="entry name" value="CXCCHMKINER4"/>
</dbReference>
<feature type="transmembrane region" description="Helical" evidence="14">
    <location>
        <begin position="175"/>
        <end position="200"/>
    </location>
</feature>
<dbReference type="PRINTS" id="PR00237">
    <property type="entry name" value="GPCRRHODOPSN"/>
</dbReference>
<evidence type="ECO:0000313" key="16">
    <source>
        <dbReference type="EMBL" id="CAH2319614.1"/>
    </source>
</evidence>
<keyword evidence="4 13" id="KW-0812">Transmembrane</keyword>
<keyword evidence="6 14" id="KW-1133">Transmembrane helix</keyword>
<feature type="transmembrane region" description="Helical" evidence="14">
    <location>
        <begin position="212"/>
        <end position="231"/>
    </location>
</feature>
<proteinExistence type="inferred from homology"/>
<dbReference type="GO" id="GO:0006955">
    <property type="term" value="P:immune response"/>
    <property type="evidence" value="ECO:0007669"/>
    <property type="project" value="TreeGrafter"/>
</dbReference>
<dbReference type="Pfam" id="PF00001">
    <property type="entry name" value="7tm_1"/>
    <property type="match status" value="1"/>
</dbReference>
<comment type="similarity">
    <text evidence="13">Belongs to the G-protein coupled receptor 1 family.</text>
</comment>
<dbReference type="AlphaFoldDB" id="A0AAD1T5D3"/>
<evidence type="ECO:0000256" key="14">
    <source>
        <dbReference type="SAM" id="Phobius"/>
    </source>
</evidence>
<dbReference type="PANTHER" id="PTHR10489">
    <property type="entry name" value="CELL ADHESION MOLECULE"/>
    <property type="match status" value="1"/>
</dbReference>
<dbReference type="GO" id="GO:0019957">
    <property type="term" value="F:C-C chemokine binding"/>
    <property type="evidence" value="ECO:0007669"/>
    <property type="project" value="TreeGrafter"/>
</dbReference>
<evidence type="ECO:0000256" key="7">
    <source>
        <dbReference type="ARBA" id="ARBA00023040"/>
    </source>
</evidence>
<dbReference type="InterPro" id="IPR000355">
    <property type="entry name" value="Chemokine_rcpt"/>
</dbReference>
<organism evidence="16 17">
    <name type="scientific">Pelobates cultripes</name>
    <name type="common">Western spadefoot toad</name>
    <dbReference type="NCBI Taxonomy" id="61616"/>
    <lineage>
        <taxon>Eukaryota</taxon>
        <taxon>Metazoa</taxon>
        <taxon>Chordata</taxon>
        <taxon>Craniata</taxon>
        <taxon>Vertebrata</taxon>
        <taxon>Euteleostomi</taxon>
        <taxon>Amphibia</taxon>
        <taxon>Batrachia</taxon>
        <taxon>Anura</taxon>
        <taxon>Pelobatoidea</taxon>
        <taxon>Pelobatidae</taxon>
        <taxon>Pelobates</taxon>
    </lineage>
</organism>
<evidence type="ECO:0000256" key="1">
    <source>
        <dbReference type="ARBA" id="ARBA00004412"/>
    </source>
</evidence>
<dbReference type="GO" id="GO:0009897">
    <property type="term" value="C:external side of plasma membrane"/>
    <property type="evidence" value="ECO:0007669"/>
    <property type="project" value="TreeGrafter"/>
</dbReference>
<dbReference type="InterPro" id="IPR050119">
    <property type="entry name" value="CCR1-9-like"/>
</dbReference>
<gene>
    <name evidence="16" type="ORF">PECUL_23A034063</name>
</gene>
<dbReference type="GO" id="GO:0016493">
    <property type="term" value="F:C-C chemokine receptor activity"/>
    <property type="evidence" value="ECO:0007669"/>
    <property type="project" value="TreeGrafter"/>
</dbReference>
<protein>
    <submittedName>
        <fullName evidence="16">C-X-C chemokine receptor type 5</fullName>
    </submittedName>
</protein>
<feature type="transmembrane region" description="Helical" evidence="14">
    <location>
        <begin position="123"/>
        <end position="144"/>
    </location>
</feature>
<keyword evidence="5" id="KW-0967">Endosome</keyword>
<evidence type="ECO:0000256" key="12">
    <source>
        <dbReference type="ARBA" id="ARBA00023224"/>
    </source>
</evidence>
<dbReference type="PROSITE" id="PS00237">
    <property type="entry name" value="G_PROTEIN_RECEP_F1_1"/>
    <property type="match status" value="1"/>
</dbReference>
<evidence type="ECO:0000256" key="2">
    <source>
        <dbReference type="ARBA" id="ARBA00004651"/>
    </source>
</evidence>
<keyword evidence="11" id="KW-0325">Glycoprotein</keyword>
<dbReference type="PROSITE" id="PS50262">
    <property type="entry name" value="G_PROTEIN_RECEP_F1_2"/>
    <property type="match status" value="1"/>
</dbReference>
<sequence>MNRDTAFQKFFIPLVYSLVFIVGCLGNGLVLLVLLKHHHLRSTTDIFLVHLAVADLLMLITFPFTVAEYSFGWIFGDFMCKSVGVFSRLNFLCSSLLLGCISVDRYMAIIHAVHAFRTRSGMAVYLSCFGVWILSFLLSIPNLFLLGTQNNGNLTECTYSQKNFTDNSWWQANRFIIHIVGFLCPLFIMGFCYAHIVAALYKSTRREKKRAVRVAIVITGVFFLCWTPYNMTLFLDTLDILDWVQDCMLRMHLSTAISVTEVLGSVHCCLNPLLYAFVGVKFRNDALRVLQQAGCLSLRLLGKTLTPERKSSIMDSETGTVLSSF</sequence>
<dbReference type="InterPro" id="IPR000276">
    <property type="entry name" value="GPCR_Rhodpsn"/>
</dbReference>
<dbReference type="PANTHER" id="PTHR10489:SF618">
    <property type="entry name" value="C-X-C CHEMOKINE RECEPTOR TYPE 5"/>
    <property type="match status" value="1"/>
</dbReference>
<evidence type="ECO:0000256" key="8">
    <source>
        <dbReference type="ARBA" id="ARBA00023136"/>
    </source>
</evidence>
<evidence type="ECO:0000313" key="17">
    <source>
        <dbReference type="Proteomes" id="UP001295444"/>
    </source>
</evidence>
<dbReference type="EMBL" id="OW240921">
    <property type="protein sequence ID" value="CAH2319614.1"/>
    <property type="molecule type" value="Genomic_DNA"/>
</dbReference>
<evidence type="ECO:0000256" key="11">
    <source>
        <dbReference type="ARBA" id="ARBA00023180"/>
    </source>
</evidence>
<dbReference type="PROSITE" id="PS51257">
    <property type="entry name" value="PROKAR_LIPOPROTEIN"/>
    <property type="match status" value="1"/>
</dbReference>
<feature type="transmembrane region" description="Helical" evidence="14">
    <location>
        <begin position="12"/>
        <end position="35"/>
    </location>
</feature>
<evidence type="ECO:0000256" key="9">
    <source>
        <dbReference type="ARBA" id="ARBA00023157"/>
    </source>
</evidence>
<comment type="subcellular location">
    <subcellularLocation>
        <location evidence="2">Cell membrane</location>
        <topology evidence="2">Multi-pass membrane protein</topology>
    </subcellularLocation>
    <subcellularLocation>
        <location evidence="1">Early endosome</location>
    </subcellularLocation>
</comment>
<evidence type="ECO:0000256" key="10">
    <source>
        <dbReference type="ARBA" id="ARBA00023170"/>
    </source>
</evidence>
<dbReference type="GO" id="GO:0005769">
    <property type="term" value="C:early endosome"/>
    <property type="evidence" value="ECO:0007669"/>
    <property type="project" value="UniProtKB-SubCell"/>
</dbReference>
<feature type="domain" description="G-protein coupled receptors family 1 profile" evidence="15">
    <location>
        <begin position="26"/>
        <end position="275"/>
    </location>
</feature>
<dbReference type="GO" id="GO:0019722">
    <property type="term" value="P:calcium-mediated signaling"/>
    <property type="evidence" value="ECO:0007669"/>
    <property type="project" value="TreeGrafter"/>
</dbReference>
<reference evidence="16" key="1">
    <citation type="submission" date="2022-03" db="EMBL/GenBank/DDBJ databases">
        <authorList>
            <person name="Alioto T."/>
            <person name="Alioto T."/>
            <person name="Gomez Garrido J."/>
        </authorList>
    </citation>
    <scope>NUCLEOTIDE SEQUENCE</scope>
</reference>
<evidence type="ECO:0000259" key="15">
    <source>
        <dbReference type="PROSITE" id="PS50262"/>
    </source>
</evidence>
<dbReference type="Proteomes" id="UP001295444">
    <property type="component" value="Chromosome 10"/>
</dbReference>
<dbReference type="SUPFAM" id="SSF81321">
    <property type="entry name" value="Family A G protein-coupled receptor-like"/>
    <property type="match status" value="1"/>
</dbReference>
<dbReference type="InterPro" id="IPR001277">
    <property type="entry name" value="CXCR4/ACKR2"/>
</dbReference>
<evidence type="ECO:0000256" key="4">
    <source>
        <dbReference type="ARBA" id="ARBA00022692"/>
    </source>
</evidence>
<keyword evidence="9" id="KW-1015">Disulfide bond</keyword>
<evidence type="ECO:0000256" key="5">
    <source>
        <dbReference type="ARBA" id="ARBA00022753"/>
    </source>
</evidence>
<dbReference type="GO" id="GO:0007204">
    <property type="term" value="P:positive regulation of cytosolic calcium ion concentration"/>
    <property type="evidence" value="ECO:0007669"/>
    <property type="project" value="TreeGrafter"/>
</dbReference>
<feature type="transmembrane region" description="Helical" evidence="14">
    <location>
        <begin position="47"/>
        <end position="65"/>
    </location>
</feature>
<feature type="transmembrane region" description="Helical" evidence="14">
    <location>
        <begin position="251"/>
        <end position="278"/>
    </location>
</feature>
<evidence type="ECO:0000256" key="6">
    <source>
        <dbReference type="ARBA" id="ARBA00022989"/>
    </source>
</evidence>
<accession>A0AAD1T5D3</accession>
<evidence type="ECO:0000256" key="13">
    <source>
        <dbReference type="RuleBase" id="RU000688"/>
    </source>
</evidence>